<dbReference type="STRING" id="76123.AS203_08140"/>
<dbReference type="AlphaFoldDB" id="A0A0S2KLZ0"/>
<reference evidence="2" key="1">
    <citation type="submission" date="2015-11" db="EMBL/GenBank/DDBJ databases">
        <authorList>
            <person name="Holder M.E."/>
            <person name="Ajami N.J."/>
            <person name="Petrosino J.F."/>
        </authorList>
    </citation>
    <scope>NUCLEOTIDE SEQUENCE [LARGE SCALE GENOMIC DNA]</scope>
    <source>
        <strain evidence="2">F0113</strain>
    </source>
</reference>
<gene>
    <name evidence="1" type="ORF">AS203_08140</name>
</gene>
<accession>A0A0S2KLZ0</accession>
<dbReference type="Proteomes" id="UP000056252">
    <property type="component" value="Chromosome"/>
</dbReference>
<dbReference type="EMBL" id="CP013195">
    <property type="protein sequence ID" value="ALO49055.1"/>
    <property type="molecule type" value="Genomic_DNA"/>
</dbReference>
<name>A0A0S2KLZ0_9BACT</name>
<protein>
    <submittedName>
        <fullName evidence="1">Uncharacterized protein</fullName>
    </submittedName>
</protein>
<dbReference type="KEGG" id="peo:AS203_08140"/>
<dbReference type="RefSeq" id="WP_025065661.1">
    <property type="nucleotide sequence ID" value="NZ_CP013195.1"/>
</dbReference>
<keyword evidence="2" id="KW-1185">Reference proteome</keyword>
<organism evidence="1 2">
    <name type="scientific">Hoylesella enoeca</name>
    <dbReference type="NCBI Taxonomy" id="76123"/>
    <lineage>
        <taxon>Bacteria</taxon>
        <taxon>Pseudomonadati</taxon>
        <taxon>Bacteroidota</taxon>
        <taxon>Bacteroidia</taxon>
        <taxon>Bacteroidales</taxon>
        <taxon>Prevotellaceae</taxon>
        <taxon>Hoylesella</taxon>
    </lineage>
</organism>
<sequence>MKLEKISKPIFRHAGGSSDNIRIRTLTDAATPSIMGIDVKEFPEVHSVSYRFLSKTYHGVGVINQNNGIEFVGQDLTDSPMTLNSSGVTFLPMEKEHRSDKLCMFADMMDYLAYQTLQKNGFVRLPSDCDFMIMSDVRNFIHISVEGDDYDMVYLYFPNDVMGCTITKTLKDRYGKHAIECNPLYKGYNNLLQFVKAIEITTNSK</sequence>
<proteinExistence type="predicted"/>
<evidence type="ECO:0000313" key="1">
    <source>
        <dbReference type="EMBL" id="ALO49055.1"/>
    </source>
</evidence>
<evidence type="ECO:0000313" key="2">
    <source>
        <dbReference type="Proteomes" id="UP000056252"/>
    </source>
</evidence>
<dbReference type="OrthoDB" id="1068843at2"/>